<evidence type="ECO:0000256" key="4">
    <source>
        <dbReference type="ARBA" id="ARBA00022722"/>
    </source>
</evidence>
<evidence type="ECO:0000256" key="1">
    <source>
        <dbReference type="ARBA" id="ARBA00010875"/>
    </source>
</evidence>
<organism evidence="10 11">
    <name type="scientific">Hathewaya limosa</name>
    <name type="common">Clostridium limosum</name>
    <dbReference type="NCBI Taxonomy" id="1536"/>
    <lineage>
        <taxon>Bacteria</taxon>
        <taxon>Bacillati</taxon>
        <taxon>Bacillota</taxon>
        <taxon>Clostridia</taxon>
        <taxon>Eubacteriales</taxon>
        <taxon>Clostridiaceae</taxon>
        <taxon>Hathewaya</taxon>
    </lineage>
</organism>
<keyword evidence="4 9" id="KW-0540">Nuclease</keyword>
<dbReference type="InterPro" id="IPR020549">
    <property type="entry name" value="YbeY_CS"/>
</dbReference>
<dbReference type="SUPFAM" id="SSF55486">
    <property type="entry name" value="Metalloproteases ('zincins'), catalytic domain"/>
    <property type="match status" value="1"/>
</dbReference>
<dbReference type="HAMAP" id="MF_00009">
    <property type="entry name" value="Endoribonucl_YbeY"/>
    <property type="match status" value="1"/>
</dbReference>
<dbReference type="EC" id="3.1.-.-" evidence="9"/>
<feature type="binding site" evidence="9">
    <location>
        <position position="142"/>
    </location>
    <ligand>
        <name>Zn(2+)</name>
        <dbReference type="ChEBI" id="CHEBI:29105"/>
        <note>catalytic</note>
    </ligand>
</feature>
<evidence type="ECO:0000313" key="11">
    <source>
        <dbReference type="Proteomes" id="UP001224418"/>
    </source>
</evidence>
<protein>
    <recommendedName>
        <fullName evidence="9">Endoribonuclease YbeY</fullName>
        <ecNumber evidence="9">3.1.-.-</ecNumber>
    </recommendedName>
</protein>
<keyword evidence="8 9" id="KW-0862">Zinc</keyword>
<evidence type="ECO:0000313" key="10">
    <source>
        <dbReference type="EMBL" id="MDQ0478919.1"/>
    </source>
</evidence>
<comment type="subcellular location">
    <subcellularLocation>
        <location evidence="9">Cytoplasm</location>
    </subcellularLocation>
</comment>
<keyword evidence="3 9" id="KW-0698">rRNA processing</keyword>
<feature type="binding site" evidence="9">
    <location>
        <position position="132"/>
    </location>
    <ligand>
        <name>Zn(2+)</name>
        <dbReference type="ChEBI" id="CHEBI:29105"/>
        <note>catalytic</note>
    </ligand>
</feature>
<keyword evidence="6 9" id="KW-0255">Endonuclease</keyword>
<dbReference type="PROSITE" id="PS01306">
    <property type="entry name" value="UPF0054"/>
    <property type="match status" value="1"/>
</dbReference>
<dbReference type="PANTHER" id="PTHR46986">
    <property type="entry name" value="ENDORIBONUCLEASE YBEY, CHLOROPLASTIC"/>
    <property type="match status" value="1"/>
</dbReference>
<evidence type="ECO:0000256" key="8">
    <source>
        <dbReference type="ARBA" id="ARBA00022833"/>
    </source>
</evidence>
<evidence type="ECO:0000256" key="6">
    <source>
        <dbReference type="ARBA" id="ARBA00022759"/>
    </source>
</evidence>
<dbReference type="InterPro" id="IPR002036">
    <property type="entry name" value="YbeY"/>
</dbReference>
<dbReference type="Proteomes" id="UP001224418">
    <property type="component" value="Unassembled WGS sequence"/>
</dbReference>
<feature type="binding site" evidence="9">
    <location>
        <position position="136"/>
    </location>
    <ligand>
        <name>Zn(2+)</name>
        <dbReference type="ChEBI" id="CHEBI:29105"/>
        <note>catalytic</note>
    </ligand>
</feature>
<dbReference type="PANTHER" id="PTHR46986:SF1">
    <property type="entry name" value="ENDORIBONUCLEASE YBEY, CHLOROPLASTIC"/>
    <property type="match status" value="1"/>
</dbReference>
<dbReference type="RefSeq" id="WP_111942904.1">
    <property type="nucleotide sequence ID" value="NZ_BAAACJ010000041.1"/>
</dbReference>
<reference evidence="10 11" key="1">
    <citation type="submission" date="2023-07" db="EMBL/GenBank/DDBJ databases">
        <title>Genomic Encyclopedia of Type Strains, Phase IV (KMG-IV): sequencing the most valuable type-strain genomes for metagenomic binning, comparative biology and taxonomic classification.</title>
        <authorList>
            <person name="Goeker M."/>
        </authorList>
    </citation>
    <scope>NUCLEOTIDE SEQUENCE [LARGE SCALE GENOMIC DNA]</scope>
    <source>
        <strain evidence="10 11">DSM 1400</strain>
    </source>
</reference>
<dbReference type="Pfam" id="PF02130">
    <property type="entry name" value="YbeY"/>
    <property type="match status" value="1"/>
</dbReference>
<dbReference type="InterPro" id="IPR023091">
    <property type="entry name" value="MetalPrtase_cat_dom_sf_prd"/>
</dbReference>
<comment type="similarity">
    <text evidence="1 9">Belongs to the endoribonuclease YbeY family.</text>
</comment>
<comment type="cofactor">
    <cofactor evidence="9">
        <name>Zn(2+)</name>
        <dbReference type="ChEBI" id="CHEBI:29105"/>
    </cofactor>
    <text evidence="9">Binds 1 zinc ion.</text>
</comment>
<accession>A0ABU0JPE2</accession>
<evidence type="ECO:0000256" key="2">
    <source>
        <dbReference type="ARBA" id="ARBA00022517"/>
    </source>
</evidence>
<name>A0ABU0JPE2_HATLI</name>
<dbReference type="Gene3D" id="3.40.390.30">
    <property type="entry name" value="Metalloproteases ('zincins'), catalytic domain"/>
    <property type="match status" value="1"/>
</dbReference>
<comment type="function">
    <text evidence="9">Single strand-specific metallo-endoribonuclease involved in late-stage 70S ribosome quality control and in maturation of the 3' terminus of the 16S rRNA.</text>
</comment>
<dbReference type="NCBIfam" id="TIGR00043">
    <property type="entry name" value="rRNA maturation RNase YbeY"/>
    <property type="match status" value="1"/>
</dbReference>
<proteinExistence type="inferred from homology"/>
<dbReference type="EMBL" id="JAUSWN010000004">
    <property type="protein sequence ID" value="MDQ0478919.1"/>
    <property type="molecule type" value="Genomic_DNA"/>
</dbReference>
<keyword evidence="9" id="KW-0963">Cytoplasm</keyword>
<evidence type="ECO:0000256" key="3">
    <source>
        <dbReference type="ARBA" id="ARBA00022552"/>
    </source>
</evidence>
<keyword evidence="2 9" id="KW-0690">Ribosome biogenesis</keyword>
<evidence type="ECO:0000256" key="5">
    <source>
        <dbReference type="ARBA" id="ARBA00022723"/>
    </source>
</evidence>
<gene>
    <name evidence="9" type="primary">ybeY</name>
    <name evidence="10" type="ORF">QOZ93_000647</name>
</gene>
<keyword evidence="5 9" id="KW-0479">Metal-binding</keyword>
<evidence type="ECO:0000256" key="9">
    <source>
        <dbReference type="HAMAP-Rule" id="MF_00009"/>
    </source>
</evidence>
<comment type="caution">
    <text evidence="10">The sequence shown here is derived from an EMBL/GenBank/DDBJ whole genome shotgun (WGS) entry which is preliminary data.</text>
</comment>
<sequence length="168" mass="20086">MLLVDNRQNKIKVEEELIELIENMIEYTLREEGVKEDYEVSLILIDNETIKEINKEQRQKNVVTDVLSFPMLDYKPHTVYKENYLNYTFSEMDLDDGKLVLGDIALSLERAKEQSEEFNHSFKREVCYLIIHSILHLLGYDHMEEDDKVVMRKREEEILNNFNVVREI</sequence>
<evidence type="ECO:0000256" key="7">
    <source>
        <dbReference type="ARBA" id="ARBA00022801"/>
    </source>
</evidence>
<keyword evidence="7 9" id="KW-0378">Hydrolase</keyword>
<keyword evidence="11" id="KW-1185">Reference proteome</keyword>